<accession>H1PR01</accession>
<dbReference type="EMBL" id="AGWJ02000002">
    <property type="protein sequence ID" value="EHO82814.1"/>
    <property type="molecule type" value="Genomic_DNA"/>
</dbReference>
<comment type="caution">
    <text evidence="3">The sequence shown here is derived from an EMBL/GenBank/DDBJ whole genome shotgun (WGS) entry which is preliminary data.</text>
</comment>
<evidence type="ECO:0000259" key="1">
    <source>
        <dbReference type="Pfam" id="PF00534"/>
    </source>
</evidence>
<evidence type="ECO:0000313" key="3">
    <source>
        <dbReference type="EMBL" id="EHO82814.1"/>
    </source>
</evidence>
<dbReference type="InterPro" id="IPR001296">
    <property type="entry name" value="Glyco_trans_1"/>
</dbReference>
<dbReference type="BioCyc" id="FSP457404-HMP:GTSQ-846-MONOMER"/>
<organism evidence="3 4">
    <name type="scientific">Fusobacterium ulcerans 12-1B</name>
    <dbReference type="NCBI Taxonomy" id="457404"/>
    <lineage>
        <taxon>Bacteria</taxon>
        <taxon>Fusobacteriati</taxon>
        <taxon>Fusobacteriota</taxon>
        <taxon>Fusobacteriia</taxon>
        <taxon>Fusobacteriales</taxon>
        <taxon>Fusobacteriaceae</taxon>
        <taxon>Fusobacterium</taxon>
    </lineage>
</organism>
<gene>
    <name evidence="3" type="ORF">HMPREF0402_00844</name>
</gene>
<name>H1PR01_9FUSO</name>
<evidence type="ECO:0000259" key="2">
    <source>
        <dbReference type="Pfam" id="PF13477"/>
    </source>
</evidence>
<dbReference type="GO" id="GO:0016757">
    <property type="term" value="F:glycosyltransferase activity"/>
    <property type="evidence" value="ECO:0007669"/>
    <property type="project" value="InterPro"/>
</dbReference>
<dbReference type="PATRIC" id="fig|457404.5.peg.422"/>
<dbReference type="PANTHER" id="PTHR12526:SF630">
    <property type="entry name" value="GLYCOSYLTRANSFERASE"/>
    <property type="match status" value="1"/>
</dbReference>
<dbReference type="HOGENOM" id="CLU_009583_8_1_0"/>
<dbReference type="Pfam" id="PF00534">
    <property type="entry name" value="Glycos_transf_1"/>
    <property type="match status" value="1"/>
</dbReference>
<dbReference type="PANTHER" id="PTHR12526">
    <property type="entry name" value="GLYCOSYLTRANSFERASE"/>
    <property type="match status" value="1"/>
</dbReference>
<protein>
    <recommendedName>
        <fullName evidence="5">Glycosyl transferase family 1 domain-containing protein</fullName>
    </recommendedName>
</protein>
<dbReference type="CDD" id="cd03808">
    <property type="entry name" value="GT4_CapM-like"/>
    <property type="match status" value="1"/>
</dbReference>
<feature type="domain" description="Glycosyltransferase subfamily 4-like N-terminal" evidence="2">
    <location>
        <begin position="3"/>
        <end position="147"/>
    </location>
</feature>
<evidence type="ECO:0008006" key="5">
    <source>
        <dbReference type="Google" id="ProtNLM"/>
    </source>
</evidence>
<evidence type="ECO:0000313" key="4">
    <source>
        <dbReference type="Proteomes" id="UP000003233"/>
    </source>
</evidence>
<dbReference type="SUPFAM" id="SSF53756">
    <property type="entry name" value="UDP-Glycosyltransferase/glycogen phosphorylase"/>
    <property type="match status" value="1"/>
</dbReference>
<keyword evidence="4" id="KW-1185">Reference proteome</keyword>
<reference evidence="3 4" key="1">
    <citation type="submission" date="2012-07" db="EMBL/GenBank/DDBJ databases">
        <title>The Genome Sequence of Fusobacterium ulcerans 12_1B.</title>
        <authorList>
            <consortium name="The Broad Institute Genome Sequencing Platform"/>
            <person name="Earl A."/>
            <person name="Ward D."/>
            <person name="Feldgarden M."/>
            <person name="Gevers D."/>
            <person name="Strauss J."/>
            <person name="Ambrose C.E."/>
            <person name="Allen-Vercoe E."/>
            <person name="Walker B."/>
            <person name="Young S.K."/>
            <person name="Zeng Q."/>
            <person name="Gargeya S."/>
            <person name="Fitzgerald M."/>
            <person name="Haas B."/>
            <person name="Abouelleil A."/>
            <person name="Alvarado L."/>
            <person name="Arachchi H.M."/>
            <person name="Berlin A.M."/>
            <person name="Chapman S.B."/>
            <person name="Goldberg J."/>
            <person name="Griggs A."/>
            <person name="Gujja S."/>
            <person name="Hansen M."/>
            <person name="Howarth C."/>
            <person name="Imamovic A."/>
            <person name="Larimer J."/>
            <person name="McCowen C."/>
            <person name="Montmayeur A."/>
            <person name="Murphy C."/>
            <person name="Neiman D."/>
            <person name="Pearson M."/>
            <person name="Priest M."/>
            <person name="Roberts A."/>
            <person name="Saif S."/>
            <person name="Shea T."/>
            <person name="Sisk P."/>
            <person name="Sykes S."/>
            <person name="Wortman J."/>
            <person name="Nusbaum C."/>
            <person name="Birren B."/>
        </authorList>
    </citation>
    <scope>NUCLEOTIDE SEQUENCE [LARGE SCALE GENOMIC DNA]</scope>
    <source>
        <strain evidence="3 4">12_1B</strain>
    </source>
</reference>
<dbReference type="Proteomes" id="UP000003233">
    <property type="component" value="Unassembled WGS sequence"/>
</dbReference>
<sequence>MKKILLSANNCFVLYNFRFGLMKELEKNNYKIVCLAGEDSSSREIKRNGWSFRDISIDRRGKNLFNDLKLFFNYLKIYRQEKPMCILQYTIKPNIYGTIAAKILKIPVINNVTGLGDTFSKENLTYKIVKILYRISFKFPRKVFFQNKDDMELFLKNKLINLKNCDQIPGSGVDLNKFNILKRERGDNKIIFLFLGRISNSKGVRIVNEISERIFKENLNVEFWLLGKIYEDEENHISKDELLSWEQKSNIKYLGTSKDVREQIKEADCIIFPSFYREGVPRSLIESAAMGKPILTTKNVGCKDIVEDGYNGYLAEPKDTESMLRIVKKFLSLSEEEKKIMGLNGRKKAEKEFDEEIVIKKYLNTIKKIEEEY</sequence>
<feature type="domain" description="Glycosyl transferase family 1" evidence="1">
    <location>
        <begin position="184"/>
        <end position="347"/>
    </location>
</feature>
<dbReference type="AlphaFoldDB" id="H1PR01"/>
<dbReference type="Gene3D" id="3.40.50.2000">
    <property type="entry name" value="Glycogen Phosphorylase B"/>
    <property type="match status" value="2"/>
</dbReference>
<proteinExistence type="predicted"/>
<dbReference type="InterPro" id="IPR028098">
    <property type="entry name" value="Glyco_trans_4-like_N"/>
</dbReference>
<dbReference type="Pfam" id="PF13477">
    <property type="entry name" value="Glyco_trans_4_2"/>
    <property type="match status" value="1"/>
</dbReference>
<dbReference type="RefSeq" id="WP_008696261.1">
    <property type="nucleotide sequence ID" value="NZ_KE161007.1"/>
</dbReference>